<sequence>MSSPVRLRVPSAVLDSEGAAGGPALTFGPPPLKLTDSRTPPRLVSLAVVWRPRLAEWLVLVMVVVVEAAGHARNGWRGGVWKWMKVDGGEET</sequence>
<reference evidence="1 2" key="1">
    <citation type="submission" date="2023-03" db="EMBL/GenBank/DDBJ databases">
        <title>High-quality genome of Scylla paramamosain provides insights in environmental adaptation.</title>
        <authorList>
            <person name="Zhang L."/>
        </authorList>
    </citation>
    <scope>NUCLEOTIDE SEQUENCE [LARGE SCALE GENOMIC DNA]</scope>
    <source>
        <strain evidence="1">LZ_2023a</strain>
        <tissue evidence="1">Muscle</tissue>
    </source>
</reference>
<dbReference type="Proteomes" id="UP001487740">
    <property type="component" value="Unassembled WGS sequence"/>
</dbReference>
<name>A0AAW0T0I2_SCYPA</name>
<keyword evidence="2" id="KW-1185">Reference proteome</keyword>
<gene>
    <name evidence="1" type="ORF">O3P69_016838</name>
</gene>
<dbReference type="AlphaFoldDB" id="A0AAW0T0I2"/>
<proteinExistence type="predicted"/>
<organism evidence="1 2">
    <name type="scientific">Scylla paramamosain</name>
    <name type="common">Mud crab</name>
    <dbReference type="NCBI Taxonomy" id="85552"/>
    <lineage>
        <taxon>Eukaryota</taxon>
        <taxon>Metazoa</taxon>
        <taxon>Ecdysozoa</taxon>
        <taxon>Arthropoda</taxon>
        <taxon>Crustacea</taxon>
        <taxon>Multicrustacea</taxon>
        <taxon>Malacostraca</taxon>
        <taxon>Eumalacostraca</taxon>
        <taxon>Eucarida</taxon>
        <taxon>Decapoda</taxon>
        <taxon>Pleocyemata</taxon>
        <taxon>Brachyura</taxon>
        <taxon>Eubrachyura</taxon>
        <taxon>Portunoidea</taxon>
        <taxon>Portunidae</taxon>
        <taxon>Portuninae</taxon>
        <taxon>Scylla</taxon>
    </lineage>
</organism>
<accession>A0AAW0T0I2</accession>
<evidence type="ECO:0000313" key="1">
    <source>
        <dbReference type="EMBL" id="KAK8380511.1"/>
    </source>
</evidence>
<comment type="caution">
    <text evidence="1">The sequence shown here is derived from an EMBL/GenBank/DDBJ whole genome shotgun (WGS) entry which is preliminary data.</text>
</comment>
<protein>
    <submittedName>
        <fullName evidence="1">Uncharacterized protein</fullName>
    </submittedName>
</protein>
<evidence type="ECO:0000313" key="2">
    <source>
        <dbReference type="Proteomes" id="UP001487740"/>
    </source>
</evidence>
<dbReference type="EMBL" id="JARAKH010000042">
    <property type="protein sequence ID" value="KAK8380511.1"/>
    <property type="molecule type" value="Genomic_DNA"/>
</dbReference>